<feature type="coiled-coil region" evidence="1">
    <location>
        <begin position="182"/>
        <end position="216"/>
    </location>
</feature>
<dbReference type="PANTHER" id="PTHR18881">
    <property type="entry name" value="POLYAMINE-MODULATED FACTOR 1-BINDING PROTEIN 1-RELATED"/>
    <property type="match status" value="1"/>
</dbReference>
<name>A0A5N5KSC6_PANHP</name>
<feature type="coiled-coil region" evidence="1">
    <location>
        <begin position="942"/>
        <end position="969"/>
    </location>
</feature>
<dbReference type="Proteomes" id="UP000327468">
    <property type="component" value="Chromosome 22"/>
</dbReference>
<accession>A0A5N5KSC6</accession>
<protein>
    <submittedName>
        <fullName evidence="3">Uncharacterized protein</fullName>
    </submittedName>
</protein>
<feature type="coiled-coil region" evidence="1">
    <location>
        <begin position="62"/>
        <end position="142"/>
    </location>
</feature>
<dbReference type="InterPro" id="IPR037391">
    <property type="entry name" value="PMF1-bd"/>
</dbReference>
<feature type="compositionally biased region" description="Basic and acidic residues" evidence="2">
    <location>
        <begin position="246"/>
        <end position="258"/>
    </location>
</feature>
<reference evidence="3 4" key="1">
    <citation type="submission" date="2019-06" db="EMBL/GenBank/DDBJ databases">
        <title>A chromosome-scale genome assembly of the striped catfish, Pangasianodon hypophthalmus.</title>
        <authorList>
            <person name="Wen M."/>
            <person name="Zahm M."/>
            <person name="Roques C."/>
            <person name="Cabau C."/>
            <person name="Klopp C."/>
            <person name="Donnadieu C."/>
            <person name="Jouanno E."/>
            <person name="Avarre J.-C."/>
            <person name="Campet M."/>
            <person name="Ha T.T.T."/>
            <person name="Dugue R."/>
            <person name="Lampietro C."/>
            <person name="Louis A."/>
            <person name="Herpin A."/>
            <person name="Echchiki A."/>
            <person name="Berthelot C."/>
            <person name="Parey E."/>
            <person name="Roest-Crollius H."/>
            <person name="Braasch I."/>
            <person name="Postlethwait J."/>
            <person name="Bobe J."/>
            <person name="Montfort J."/>
            <person name="Bouchez O."/>
            <person name="Begum T."/>
            <person name="Schartl M."/>
            <person name="Guiguen Y."/>
        </authorList>
    </citation>
    <scope>NUCLEOTIDE SEQUENCE [LARGE SCALE GENOMIC DNA]</scope>
    <source>
        <strain evidence="3 4">Indonesia</strain>
        <tissue evidence="3">Blood</tissue>
    </source>
</reference>
<feature type="region of interest" description="Disordered" evidence="2">
    <location>
        <begin position="293"/>
        <end position="319"/>
    </location>
</feature>
<dbReference type="EMBL" id="VFJC01000023">
    <property type="protein sequence ID" value="KAB5533283.1"/>
    <property type="molecule type" value="Genomic_DNA"/>
</dbReference>
<dbReference type="AlphaFoldDB" id="A0A5N5KSC6"/>
<sequence>MDKSSSSVLEMKRSCLVSKSVKCLLNEVQSVYGEKLRRLEWEMKGSQEEILRVKVRILHSYVNDLSDQNRILVHTVEELEKEASEKVADLKAKLQTSEEGINDLDHQKRRLEEDNKRLRAEIQQLKADTRTLTRVIQEAQRAHGLDVTGLTLRTQPLDCITDQSAHSSQLSQKPGDLMKAQVEDLRNQLKTKNRIIQRLEEEIKMLLSHRIQEKNELQGRRVAEALEEVCKEEACKPSVVQKRTHSHTEQRQTSEEKVNSPGLDVGLLKSKLQEKTEQSQQLRDQILKQQEALSRARRSLRDTTRAAGSKIHKTESRLSAAQKRLHETKKQLKELKKECEQKQNEVEKLQEEITKREVLEKENAEELQRVISEKRNLELELAVIAEKHRTAQQEVSSRDQVILQLRAELRVSVEKNQGVREELGLQEAEVSRLNEKVRKQQAHLQELREMCRHGNARMDQEQQKTQQLQSQLQLAQQQLKRQAERTERLQGELTASRLEHAADAERWTQRNLLLHREVQQLQEQNVQHTQLLGELREKLREAEHTQHLAQEKVTEYEEFLKKRDTEIRLLNQQLEEIQDEVQKSRNSSQSQRSALDIFKQKYTTAMEKVQQLQVQIQRAEEEAELSQKQVVEARAEVCSLRAEISSLESRYEQKARQAELSEEAMELLTDELQAALDSLRSREERNLLREEEMDRQQKQVEKEVALVKAELQNTLLTLQTRSEELQELHEEMRKVTEEKNQTEKENQVMRNELKHLDHQLQQLLSFFTDTADTVLEQEDSAVFSPSFLKKTEQQLSDHPAEKEDICQLTRLQSTCEKLRAEVGVLLRSLQKAVEEAEMQQRLVCEVARERDEAREQLQQLKRNLEETRTENSHLHQEREQLVTSINLWITEHKAANESLAGRIKQQNELLTTVSLERENQLANNLNKIDDIQSRLRSNLQSVKLLNQQLSSMREENKKNRKLLEKERKRHSHLELLLGLRVDQSLVPLLSPPSLEPSDLELDQIQSVRERFSAQPRGTCEKRSKSALQ</sequence>
<keyword evidence="4" id="KW-1185">Reference proteome</keyword>
<evidence type="ECO:0000256" key="1">
    <source>
        <dbReference type="SAM" id="Coils"/>
    </source>
</evidence>
<dbReference type="PANTHER" id="PTHR18881:SF2">
    <property type="entry name" value="POLYAMINE-MODULATED FACTOR 1-BINDING PROTEIN 1"/>
    <property type="match status" value="1"/>
</dbReference>
<evidence type="ECO:0000256" key="2">
    <source>
        <dbReference type="SAM" id="MobiDB-lite"/>
    </source>
</evidence>
<organism evidence="3 4">
    <name type="scientific">Pangasianodon hypophthalmus</name>
    <name type="common">Striped catfish</name>
    <name type="synonym">Helicophagus hypophthalmus</name>
    <dbReference type="NCBI Taxonomy" id="310915"/>
    <lineage>
        <taxon>Eukaryota</taxon>
        <taxon>Metazoa</taxon>
        <taxon>Chordata</taxon>
        <taxon>Craniata</taxon>
        <taxon>Vertebrata</taxon>
        <taxon>Euteleostomi</taxon>
        <taxon>Actinopterygii</taxon>
        <taxon>Neopterygii</taxon>
        <taxon>Teleostei</taxon>
        <taxon>Ostariophysi</taxon>
        <taxon>Siluriformes</taxon>
        <taxon>Pangasiidae</taxon>
        <taxon>Pangasianodon</taxon>
    </lineage>
</organism>
<keyword evidence="1" id="KW-0175">Coiled coil</keyword>
<feature type="coiled-coil region" evidence="1">
    <location>
        <begin position="815"/>
        <end position="877"/>
    </location>
</feature>
<feature type="region of interest" description="Disordered" evidence="2">
    <location>
        <begin position="236"/>
        <end position="264"/>
    </location>
</feature>
<evidence type="ECO:0000313" key="4">
    <source>
        <dbReference type="Proteomes" id="UP000327468"/>
    </source>
</evidence>
<comment type="caution">
    <text evidence="3">The sequence shown here is derived from an EMBL/GenBank/DDBJ whole genome shotgun (WGS) entry which is preliminary data.</text>
</comment>
<evidence type="ECO:0000313" key="3">
    <source>
        <dbReference type="EMBL" id="KAB5533283.1"/>
    </source>
</evidence>
<proteinExistence type="predicted"/>
<dbReference type="GO" id="GO:0007283">
    <property type="term" value="P:spermatogenesis"/>
    <property type="evidence" value="ECO:0007669"/>
    <property type="project" value="TreeGrafter"/>
</dbReference>
<gene>
    <name evidence="3" type="ORF">PHYPO_G00130010</name>
</gene>